<evidence type="ECO:0000313" key="1">
    <source>
        <dbReference type="EMBL" id="SHG51760.1"/>
    </source>
</evidence>
<organism evidence="1 2">
    <name type="scientific">Streptoalloteichus hindustanus</name>
    <dbReference type="NCBI Taxonomy" id="2017"/>
    <lineage>
        <taxon>Bacteria</taxon>
        <taxon>Bacillati</taxon>
        <taxon>Actinomycetota</taxon>
        <taxon>Actinomycetes</taxon>
        <taxon>Pseudonocardiales</taxon>
        <taxon>Pseudonocardiaceae</taxon>
        <taxon>Streptoalloteichus</taxon>
    </lineage>
</organism>
<dbReference type="PANTHER" id="PTHR37946">
    <property type="entry name" value="SLL1969 PROTEIN"/>
    <property type="match status" value="1"/>
</dbReference>
<dbReference type="InterPro" id="IPR029058">
    <property type="entry name" value="AB_hydrolase_fold"/>
</dbReference>
<dbReference type="EMBL" id="FQVN01000009">
    <property type="protein sequence ID" value="SHG51760.1"/>
    <property type="molecule type" value="Genomic_DNA"/>
</dbReference>
<keyword evidence="1" id="KW-0378">Hydrolase</keyword>
<name>A0A1M5KGM2_STRHI</name>
<dbReference type="AlphaFoldDB" id="A0A1M5KGM2"/>
<proteinExistence type="predicted"/>
<dbReference type="PANTHER" id="PTHR37946:SF1">
    <property type="entry name" value="SLL1969 PROTEIN"/>
    <property type="match status" value="1"/>
</dbReference>
<accession>A0A1M5KGM2</accession>
<dbReference type="Gene3D" id="3.40.50.1820">
    <property type="entry name" value="alpha/beta hydrolase"/>
    <property type="match status" value="1"/>
</dbReference>
<dbReference type="Proteomes" id="UP000184501">
    <property type="component" value="Unassembled WGS sequence"/>
</dbReference>
<dbReference type="GO" id="GO:0016787">
    <property type="term" value="F:hydrolase activity"/>
    <property type="evidence" value="ECO:0007669"/>
    <property type="project" value="UniProtKB-KW"/>
</dbReference>
<dbReference type="SUPFAM" id="SSF53474">
    <property type="entry name" value="alpha/beta-Hydrolases"/>
    <property type="match status" value="1"/>
</dbReference>
<reference evidence="1 2" key="1">
    <citation type="submission" date="2016-11" db="EMBL/GenBank/DDBJ databases">
        <authorList>
            <person name="Jaros S."/>
            <person name="Januszkiewicz K."/>
            <person name="Wedrychowicz H."/>
        </authorList>
    </citation>
    <scope>NUCLEOTIDE SEQUENCE [LARGE SCALE GENOMIC DNA]</scope>
    <source>
        <strain evidence="1 2">DSM 44523</strain>
    </source>
</reference>
<gene>
    <name evidence="1" type="ORF">SAMN05444320_109264</name>
</gene>
<sequence length="317" mass="34035">MRTTGESALADHATRGSRLLTYLVDAATRHAGDAARTLTRPSTLRGLTVEAAWLAARALLYPWGAREAALEPGEHLRHYRTDDLPPWRRGQFVTALAAGAEPARPVVLVHGIVDNRSAFTVLAPALRRRGFAVVHAVNYGVLTAVNGDVRQAARALGEQVDQVRLATGSDRVDVVGHSLGGLIARYYVQRLDGDRHVDTLVTLGAPHAGTLTAHLLPTRLARQLRPGSPLLAELAEPAPGCRTRFVAVWSDLDQVVLPRESARLTHPDLTVEVHRVCDVGHLSLPMAARAVAVVVTALTRSAESPRDGQPAGTCMDL</sequence>
<dbReference type="Pfam" id="PF02089">
    <property type="entry name" value="Palm_thioest"/>
    <property type="match status" value="1"/>
</dbReference>
<protein>
    <submittedName>
        <fullName evidence="1">Triacylglycerol esterase/lipase EstA, alpha/beta hydrolase fold</fullName>
    </submittedName>
</protein>
<keyword evidence="2" id="KW-1185">Reference proteome</keyword>
<evidence type="ECO:0000313" key="2">
    <source>
        <dbReference type="Proteomes" id="UP000184501"/>
    </source>
</evidence>
<dbReference type="STRING" id="2017.SAMN05444320_109264"/>